<dbReference type="RefSeq" id="WP_132420303.1">
    <property type="nucleotide sequence ID" value="NZ_SKFG01000040.1"/>
</dbReference>
<dbReference type="SUPFAM" id="SSF54593">
    <property type="entry name" value="Glyoxalase/Bleomycin resistance protein/Dihydroxybiphenyl dioxygenase"/>
    <property type="match status" value="1"/>
</dbReference>
<dbReference type="EMBL" id="SKFG01000040">
    <property type="protein sequence ID" value="TCZ71841.1"/>
    <property type="molecule type" value="Genomic_DNA"/>
</dbReference>
<proteinExistence type="predicted"/>
<dbReference type="InterPro" id="IPR052164">
    <property type="entry name" value="Anthracycline_SecMetBiosynth"/>
</dbReference>
<dbReference type="Proteomes" id="UP000295418">
    <property type="component" value="Unassembled WGS sequence"/>
</dbReference>
<name>A0A4R4DZM1_9BACL</name>
<dbReference type="InterPro" id="IPR037523">
    <property type="entry name" value="VOC_core"/>
</dbReference>
<dbReference type="AlphaFoldDB" id="A0A4R4DZM1"/>
<sequence length="131" mass="15225">MSTGKILGIAYNVIPVSDLEKASEWYVRHFGFNIRNKRTDNLGLFKDNRPILVLVKSDSESRAVFEVNGKKRWVTTFYTNDISSLHTYLLQENVRVGELFDEGQYGKFFTLEDLDGNLFDVWESQDCELNF</sequence>
<dbReference type="OrthoDB" id="291991at2"/>
<dbReference type="Pfam" id="PF00903">
    <property type="entry name" value="Glyoxalase"/>
    <property type="match status" value="1"/>
</dbReference>
<evidence type="ECO:0000313" key="2">
    <source>
        <dbReference type="EMBL" id="TCZ71841.1"/>
    </source>
</evidence>
<dbReference type="InterPro" id="IPR004360">
    <property type="entry name" value="Glyas_Fos-R_dOase_dom"/>
</dbReference>
<feature type="domain" description="VOC" evidence="1">
    <location>
        <begin position="8"/>
        <end position="124"/>
    </location>
</feature>
<keyword evidence="3" id="KW-1185">Reference proteome</keyword>
<reference evidence="2 3" key="1">
    <citation type="submission" date="2019-03" db="EMBL/GenBank/DDBJ databases">
        <authorList>
            <person name="Kim M.K.M."/>
        </authorList>
    </citation>
    <scope>NUCLEOTIDE SEQUENCE [LARGE SCALE GENOMIC DNA]</scope>
    <source>
        <strain evidence="2 3">18JY21-1</strain>
    </source>
</reference>
<accession>A0A4R4DZM1</accession>
<dbReference type="PROSITE" id="PS51819">
    <property type="entry name" value="VOC"/>
    <property type="match status" value="1"/>
</dbReference>
<evidence type="ECO:0000313" key="3">
    <source>
        <dbReference type="Proteomes" id="UP000295418"/>
    </source>
</evidence>
<dbReference type="InterPro" id="IPR029068">
    <property type="entry name" value="Glyas_Bleomycin-R_OHBP_Dase"/>
</dbReference>
<gene>
    <name evidence="2" type="ORF">E0485_22505</name>
</gene>
<dbReference type="Gene3D" id="3.10.180.10">
    <property type="entry name" value="2,3-Dihydroxybiphenyl 1,2-Dioxygenase, domain 1"/>
    <property type="match status" value="1"/>
</dbReference>
<organism evidence="2 3">
    <name type="scientific">Paenibacillus albiflavus</name>
    <dbReference type="NCBI Taxonomy" id="2545760"/>
    <lineage>
        <taxon>Bacteria</taxon>
        <taxon>Bacillati</taxon>
        <taxon>Bacillota</taxon>
        <taxon>Bacilli</taxon>
        <taxon>Bacillales</taxon>
        <taxon>Paenibacillaceae</taxon>
        <taxon>Paenibacillus</taxon>
    </lineage>
</organism>
<comment type="caution">
    <text evidence="2">The sequence shown here is derived from an EMBL/GenBank/DDBJ whole genome shotgun (WGS) entry which is preliminary data.</text>
</comment>
<dbReference type="PANTHER" id="PTHR33993">
    <property type="entry name" value="GLYOXALASE-RELATED"/>
    <property type="match status" value="1"/>
</dbReference>
<evidence type="ECO:0000259" key="1">
    <source>
        <dbReference type="PROSITE" id="PS51819"/>
    </source>
</evidence>
<protein>
    <submittedName>
        <fullName evidence="2">VOC family protein</fullName>
    </submittedName>
</protein>